<gene>
    <name evidence="2" type="ORF">SAMN05216561_104111</name>
</gene>
<dbReference type="Proteomes" id="UP000198649">
    <property type="component" value="Unassembled WGS sequence"/>
</dbReference>
<dbReference type="InterPro" id="IPR029063">
    <property type="entry name" value="SAM-dependent_MTases_sf"/>
</dbReference>
<protein>
    <submittedName>
        <fullName evidence="2">Methyltransferase domain-containing protein</fullName>
    </submittedName>
</protein>
<evidence type="ECO:0000313" key="2">
    <source>
        <dbReference type="EMBL" id="SFI03482.1"/>
    </source>
</evidence>
<evidence type="ECO:0000259" key="1">
    <source>
        <dbReference type="Pfam" id="PF13649"/>
    </source>
</evidence>
<dbReference type="Pfam" id="PF13649">
    <property type="entry name" value="Methyltransf_25"/>
    <property type="match status" value="1"/>
</dbReference>
<keyword evidence="2" id="KW-0808">Transferase</keyword>
<reference evidence="2 3" key="1">
    <citation type="submission" date="2016-10" db="EMBL/GenBank/DDBJ databases">
        <authorList>
            <person name="de Groot N.N."/>
        </authorList>
    </citation>
    <scope>NUCLEOTIDE SEQUENCE [LARGE SCALE GENOMIC DNA]</scope>
    <source>
        <strain evidence="2 3">CGMCC 1.11156</strain>
    </source>
</reference>
<dbReference type="GO" id="GO:0008168">
    <property type="term" value="F:methyltransferase activity"/>
    <property type="evidence" value="ECO:0007669"/>
    <property type="project" value="UniProtKB-KW"/>
</dbReference>
<dbReference type="InterPro" id="IPR041698">
    <property type="entry name" value="Methyltransf_25"/>
</dbReference>
<dbReference type="SUPFAM" id="SSF53335">
    <property type="entry name" value="S-adenosyl-L-methionine-dependent methyltransferases"/>
    <property type="match status" value="1"/>
</dbReference>
<dbReference type="STRING" id="1005945.SAMN05216561_104111"/>
<dbReference type="RefSeq" id="WP_170259331.1">
    <property type="nucleotide sequence ID" value="NZ_BKAF01000058.1"/>
</dbReference>
<proteinExistence type="predicted"/>
<dbReference type="GO" id="GO:0032259">
    <property type="term" value="P:methylation"/>
    <property type="evidence" value="ECO:0007669"/>
    <property type="project" value="UniProtKB-KW"/>
</dbReference>
<dbReference type="AlphaFoldDB" id="A0A1I3EX32"/>
<dbReference type="CDD" id="cd02440">
    <property type="entry name" value="AdoMet_MTases"/>
    <property type="match status" value="1"/>
</dbReference>
<organism evidence="2 3">
    <name type="scientific">Nocardioides psychrotolerans</name>
    <dbReference type="NCBI Taxonomy" id="1005945"/>
    <lineage>
        <taxon>Bacteria</taxon>
        <taxon>Bacillati</taxon>
        <taxon>Actinomycetota</taxon>
        <taxon>Actinomycetes</taxon>
        <taxon>Propionibacteriales</taxon>
        <taxon>Nocardioidaceae</taxon>
        <taxon>Nocardioides</taxon>
    </lineage>
</organism>
<dbReference type="EMBL" id="FOQG01000004">
    <property type="protein sequence ID" value="SFI03482.1"/>
    <property type="molecule type" value="Genomic_DNA"/>
</dbReference>
<feature type="domain" description="Methyltransferase" evidence="1">
    <location>
        <begin position="43"/>
        <end position="126"/>
    </location>
</feature>
<name>A0A1I3EX32_9ACTN</name>
<dbReference type="Gene3D" id="3.40.50.150">
    <property type="entry name" value="Vaccinia Virus protein VP39"/>
    <property type="match status" value="1"/>
</dbReference>
<keyword evidence="3" id="KW-1185">Reference proteome</keyword>
<sequence>MPFFDFLSDNPRYAGKKLSINRLNKRHRFLIGQFAEDIKDARVLDLASHDGRWSYALSAAGAREVVGVEVRADQSAQFEAYPDSDLKSKVRFIHGDVYEQLPLLAADEEQFDVVAIYGLYYHVMDHYGLLNLCHQMRPKLIIIDSEFALAEEPVIRLAEEPTSSHLNSVAYTPDQAMAPVGIPSRSAMEVMARSLGYEVTWTDWNAVPPKSRGGLKSYYRQPPRWKRRETCALRPVGREATP</sequence>
<accession>A0A1I3EX32</accession>
<keyword evidence="2" id="KW-0489">Methyltransferase</keyword>
<evidence type="ECO:0000313" key="3">
    <source>
        <dbReference type="Proteomes" id="UP000198649"/>
    </source>
</evidence>